<feature type="transmembrane region" description="Helical" evidence="1">
    <location>
        <begin position="80"/>
        <end position="97"/>
    </location>
</feature>
<name>A0A1L7CLH7_CORFL</name>
<gene>
    <name evidence="3" type="ORF">CFL01nite_00870</name>
    <name evidence="2" type="ORF">CFLV_05235</name>
</gene>
<dbReference type="RefSeq" id="WP_075729642.1">
    <property type="nucleotide sequence ID" value="NZ_BJNB01000001.1"/>
</dbReference>
<dbReference type="PANTHER" id="PTHR48098:SF1">
    <property type="entry name" value="DIACYLGLYCEROL ACYLTRANSFERASE_MYCOLYLTRANSFERASE AG85A"/>
    <property type="match status" value="1"/>
</dbReference>
<dbReference type="PANTHER" id="PTHR48098">
    <property type="entry name" value="ENTEROCHELIN ESTERASE-RELATED"/>
    <property type="match status" value="1"/>
</dbReference>
<feature type="transmembrane region" description="Helical" evidence="1">
    <location>
        <begin position="35"/>
        <end position="51"/>
    </location>
</feature>
<dbReference type="Pfam" id="PF00756">
    <property type="entry name" value="Esterase"/>
    <property type="match status" value="1"/>
</dbReference>
<protein>
    <submittedName>
        <fullName evidence="2">Esterase</fullName>
    </submittedName>
</protein>
<dbReference type="OrthoDB" id="3723842at2"/>
<keyword evidence="1" id="KW-0812">Transmembrane</keyword>
<dbReference type="Proteomes" id="UP000315353">
    <property type="component" value="Unassembled WGS sequence"/>
</dbReference>
<reference evidence="3 5" key="2">
    <citation type="submission" date="2019-06" db="EMBL/GenBank/DDBJ databases">
        <title>Whole genome shotgun sequence of Corynebacterium flavescens NBRC 14136.</title>
        <authorList>
            <person name="Hosoyama A."/>
            <person name="Uohara A."/>
            <person name="Ohji S."/>
            <person name="Ichikawa N."/>
        </authorList>
    </citation>
    <scope>NUCLEOTIDE SEQUENCE [LARGE SCALE GENOMIC DNA]</scope>
    <source>
        <strain evidence="3 5">NBRC 14136</strain>
    </source>
</reference>
<dbReference type="Proteomes" id="UP000185479">
    <property type="component" value="Chromosome"/>
</dbReference>
<feature type="transmembrane region" description="Helical" evidence="1">
    <location>
        <begin position="57"/>
        <end position="73"/>
    </location>
</feature>
<dbReference type="STRING" id="28028.CFLV_05235"/>
<feature type="transmembrane region" description="Helical" evidence="1">
    <location>
        <begin position="12"/>
        <end position="30"/>
    </location>
</feature>
<dbReference type="InterPro" id="IPR000801">
    <property type="entry name" value="Esterase-like"/>
</dbReference>
<keyword evidence="1" id="KW-0472">Membrane</keyword>
<evidence type="ECO:0000256" key="1">
    <source>
        <dbReference type="SAM" id="Phobius"/>
    </source>
</evidence>
<evidence type="ECO:0000313" key="5">
    <source>
        <dbReference type="Proteomes" id="UP000315353"/>
    </source>
</evidence>
<organism evidence="2 4">
    <name type="scientific">Corynebacterium flavescens</name>
    <dbReference type="NCBI Taxonomy" id="28028"/>
    <lineage>
        <taxon>Bacteria</taxon>
        <taxon>Bacillati</taxon>
        <taxon>Actinomycetota</taxon>
        <taxon>Actinomycetes</taxon>
        <taxon>Mycobacteriales</taxon>
        <taxon>Corynebacteriaceae</taxon>
        <taxon>Corynebacterium</taxon>
    </lineage>
</organism>
<dbReference type="GeneID" id="82880118"/>
<proteinExistence type="predicted"/>
<dbReference type="SUPFAM" id="SSF53474">
    <property type="entry name" value="alpha/beta-Hydrolases"/>
    <property type="match status" value="1"/>
</dbReference>
<dbReference type="EMBL" id="CP009246">
    <property type="protein sequence ID" value="APT86645.1"/>
    <property type="molecule type" value="Genomic_DNA"/>
</dbReference>
<evidence type="ECO:0000313" key="3">
    <source>
        <dbReference type="EMBL" id="GEB96592.1"/>
    </source>
</evidence>
<accession>A0A1L7CLH7</accession>
<dbReference type="Gene3D" id="3.40.50.1820">
    <property type="entry name" value="alpha/beta hydrolase"/>
    <property type="match status" value="1"/>
</dbReference>
<keyword evidence="1" id="KW-1133">Transmembrane helix</keyword>
<sequence>MNFLFNLPLADPVDGVIFFAILGIIALVVAWRKKIWPFAVALLVVLITWFFMRTWQVPLYLFAAGIVPVAAFLSKPRRIMISLGLVAALATAGLANMEYQTYPNIGSLDPREVAKDMDYKEFSSLKSSDQAALVHVDIPGKKSGFQARQAIAYLPPAYWKGAKLPVMVLLHGNPGGPDQWFGSGEAAETADQFQATNDGMSPIVIAVDATGSETANPICADSDVAKVMTYLAEDVPAGIKSSFRVDKDQSHWTVAGLSYGGTCAMQIATNHPDAFGSVINISGEAQPTIGDHAATVQKFFGGDETRYNAQDPVHLLQKNKYPNLEAVFIAGVDDSASVAALKNQSELAAKAGIKNYYGTRPGGHSFQVWRPGLREAFAWAAGRGGIEVKVDPFDGIEEKDVRS</sequence>
<dbReference type="AlphaFoldDB" id="A0A1L7CLH7"/>
<reference evidence="2 4" key="1">
    <citation type="submission" date="2014-08" db="EMBL/GenBank/DDBJ databases">
        <title>Complete genome sequence of Corynebacterium flavescens OJ8(T)(=DSM 20296(T)), isolated from cheese.</title>
        <authorList>
            <person name="Ruckert C."/>
            <person name="Albersmeier A."/>
            <person name="Winkler A."/>
            <person name="Kalinowski J."/>
        </authorList>
    </citation>
    <scope>NUCLEOTIDE SEQUENCE [LARGE SCALE GENOMIC DNA]</scope>
    <source>
        <strain evidence="2 4">OJ8</strain>
    </source>
</reference>
<keyword evidence="4" id="KW-1185">Reference proteome</keyword>
<evidence type="ECO:0000313" key="4">
    <source>
        <dbReference type="Proteomes" id="UP000185479"/>
    </source>
</evidence>
<evidence type="ECO:0000313" key="2">
    <source>
        <dbReference type="EMBL" id="APT86645.1"/>
    </source>
</evidence>
<dbReference type="InterPro" id="IPR050583">
    <property type="entry name" value="Mycobacterial_A85_antigen"/>
</dbReference>
<dbReference type="GO" id="GO:0016747">
    <property type="term" value="F:acyltransferase activity, transferring groups other than amino-acyl groups"/>
    <property type="evidence" value="ECO:0007669"/>
    <property type="project" value="TreeGrafter"/>
</dbReference>
<dbReference type="KEGG" id="cfc:CFLV_05235"/>
<dbReference type="EMBL" id="BJNB01000001">
    <property type="protein sequence ID" value="GEB96592.1"/>
    <property type="molecule type" value="Genomic_DNA"/>
</dbReference>
<dbReference type="InterPro" id="IPR029058">
    <property type="entry name" value="AB_hydrolase_fold"/>
</dbReference>